<comment type="caution">
    <text evidence="1">The sequence shown here is derived from an EMBL/GenBank/DDBJ whole genome shotgun (WGS) entry which is preliminary data.</text>
</comment>
<proteinExistence type="predicted"/>
<evidence type="ECO:0000313" key="1">
    <source>
        <dbReference type="EMBL" id="TCS69752.1"/>
    </source>
</evidence>
<keyword evidence="2" id="KW-1185">Reference proteome</keyword>
<name>A0A4R3JTQ1_9PROT</name>
<dbReference type="AlphaFoldDB" id="A0A4R3JTQ1"/>
<gene>
    <name evidence="1" type="ORF">EDC61_11952</name>
</gene>
<reference evidence="1 2" key="1">
    <citation type="submission" date="2019-03" db="EMBL/GenBank/DDBJ databases">
        <title>Genomic Encyclopedia of Type Strains, Phase IV (KMG-IV): sequencing the most valuable type-strain genomes for metagenomic binning, comparative biology and taxonomic classification.</title>
        <authorList>
            <person name="Goeker M."/>
        </authorList>
    </citation>
    <scope>NUCLEOTIDE SEQUENCE [LARGE SCALE GENOMIC DNA]</scope>
    <source>
        <strain evidence="1 2">DSM 103923</strain>
    </source>
</reference>
<dbReference type="RefSeq" id="WP_126458048.1">
    <property type="nucleotide sequence ID" value="NZ_AP018721.1"/>
</dbReference>
<organism evidence="1 2">
    <name type="scientific">Sulfuritortus calidifontis</name>
    <dbReference type="NCBI Taxonomy" id="1914471"/>
    <lineage>
        <taxon>Bacteria</taxon>
        <taxon>Pseudomonadati</taxon>
        <taxon>Pseudomonadota</taxon>
        <taxon>Betaproteobacteria</taxon>
        <taxon>Nitrosomonadales</taxon>
        <taxon>Thiobacillaceae</taxon>
        <taxon>Sulfuritortus</taxon>
    </lineage>
</organism>
<dbReference type="EMBL" id="SLZY01000019">
    <property type="protein sequence ID" value="TCS69752.1"/>
    <property type="molecule type" value="Genomic_DNA"/>
</dbReference>
<evidence type="ECO:0000313" key="2">
    <source>
        <dbReference type="Proteomes" id="UP000295135"/>
    </source>
</evidence>
<dbReference type="Proteomes" id="UP000295135">
    <property type="component" value="Unassembled WGS sequence"/>
</dbReference>
<protein>
    <submittedName>
        <fullName evidence="1">Uncharacterized protein</fullName>
    </submittedName>
</protein>
<dbReference type="OrthoDB" id="5677692at2"/>
<sequence>MTERRLDAAIDMARAEREALRWLMLTALWHARPYGTREDVLLSCAHEIPIYATADLIRRELGWLESHGLAAIVRESSPIWSAKLTALGEDVYEYRADAPAGLARPPRW</sequence>
<accession>A0A4R3JTQ1</accession>